<evidence type="ECO:0000259" key="2">
    <source>
        <dbReference type="PROSITE" id="PS51186"/>
    </source>
</evidence>
<sequence>MNKHTSPSQFIEITEFQPEYATDFARLNYEWLAKYFTAESHDSEMLEDPYGTIIEPGGQILIALDGDKAVGTAALITDGPDTYELAKMAVSEGYKGQKIGKRLMLRAIDYAIKTGKKRLVLESNTSLTPAINLYIKSGFKVVPLNPDSPYERANIKMELIL</sequence>
<dbReference type="Proteomes" id="UP000653730">
    <property type="component" value="Unassembled WGS sequence"/>
</dbReference>
<dbReference type="InterPro" id="IPR016181">
    <property type="entry name" value="Acyl_CoA_acyltransferase"/>
</dbReference>
<dbReference type="AlphaFoldDB" id="A0A926JNJ4"/>
<comment type="caution">
    <text evidence="3">The sequence shown here is derived from an EMBL/GenBank/DDBJ whole genome shotgun (WGS) entry which is preliminary data.</text>
</comment>
<keyword evidence="1" id="KW-0808">Transferase</keyword>
<protein>
    <submittedName>
        <fullName evidence="3">GNAT family N-acetyltransferase</fullName>
    </submittedName>
</protein>
<gene>
    <name evidence="3" type="ORF">IBL28_01265</name>
</gene>
<evidence type="ECO:0000313" key="4">
    <source>
        <dbReference type="Proteomes" id="UP000653730"/>
    </source>
</evidence>
<reference evidence="3 4" key="1">
    <citation type="submission" date="2020-09" db="EMBL/GenBank/DDBJ databases">
        <title>Sinomicrobium weinanense sp. nov., a halophilic bacteria isolated from saline-alkali soil.</title>
        <authorList>
            <person name="Wu P."/>
            <person name="Ren H."/>
            <person name="Mei Y."/>
            <person name="Liang Y."/>
            <person name="Chen Z."/>
        </authorList>
    </citation>
    <scope>NUCLEOTIDE SEQUENCE [LARGE SCALE GENOMIC DNA]</scope>
    <source>
        <strain evidence="3 4">FJxs</strain>
    </source>
</reference>
<dbReference type="Pfam" id="PF00583">
    <property type="entry name" value="Acetyltransf_1"/>
    <property type="match status" value="1"/>
</dbReference>
<dbReference type="Gene3D" id="3.40.630.30">
    <property type="match status" value="1"/>
</dbReference>
<evidence type="ECO:0000256" key="1">
    <source>
        <dbReference type="ARBA" id="ARBA00022679"/>
    </source>
</evidence>
<evidence type="ECO:0000313" key="3">
    <source>
        <dbReference type="EMBL" id="MBC9794580.1"/>
    </source>
</evidence>
<proteinExistence type="predicted"/>
<dbReference type="SUPFAM" id="SSF55729">
    <property type="entry name" value="Acyl-CoA N-acyltransferases (Nat)"/>
    <property type="match status" value="1"/>
</dbReference>
<dbReference type="InterPro" id="IPR000182">
    <property type="entry name" value="GNAT_dom"/>
</dbReference>
<name>A0A926JNJ4_9FLAO</name>
<accession>A0A926JNJ4</accession>
<dbReference type="InterPro" id="IPR050769">
    <property type="entry name" value="NAT_camello-type"/>
</dbReference>
<feature type="domain" description="N-acetyltransferase" evidence="2">
    <location>
        <begin position="11"/>
        <end position="161"/>
    </location>
</feature>
<dbReference type="CDD" id="cd04301">
    <property type="entry name" value="NAT_SF"/>
    <property type="match status" value="1"/>
</dbReference>
<dbReference type="PANTHER" id="PTHR13947">
    <property type="entry name" value="GNAT FAMILY N-ACETYLTRANSFERASE"/>
    <property type="match status" value="1"/>
</dbReference>
<keyword evidence="4" id="KW-1185">Reference proteome</keyword>
<dbReference type="GO" id="GO:0008080">
    <property type="term" value="F:N-acetyltransferase activity"/>
    <property type="evidence" value="ECO:0007669"/>
    <property type="project" value="InterPro"/>
</dbReference>
<organism evidence="3 4">
    <name type="scientific">Sinomicrobium weinanense</name>
    <dbReference type="NCBI Taxonomy" id="2842200"/>
    <lineage>
        <taxon>Bacteria</taxon>
        <taxon>Pseudomonadati</taxon>
        <taxon>Bacteroidota</taxon>
        <taxon>Flavobacteriia</taxon>
        <taxon>Flavobacteriales</taxon>
        <taxon>Flavobacteriaceae</taxon>
        <taxon>Sinomicrobium</taxon>
    </lineage>
</organism>
<dbReference type="EMBL" id="JACVDC010000002">
    <property type="protein sequence ID" value="MBC9794580.1"/>
    <property type="molecule type" value="Genomic_DNA"/>
</dbReference>
<dbReference type="PROSITE" id="PS51186">
    <property type="entry name" value="GNAT"/>
    <property type="match status" value="1"/>
</dbReference>
<dbReference type="RefSeq" id="WP_187963739.1">
    <property type="nucleotide sequence ID" value="NZ_JACVDC010000002.1"/>
</dbReference>
<dbReference type="PANTHER" id="PTHR13947:SF37">
    <property type="entry name" value="LD18367P"/>
    <property type="match status" value="1"/>
</dbReference>